<comment type="caution">
    <text evidence="6">The sequence shown here is derived from an EMBL/GenBank/DDBJ whole genome shotgun (WGS) entry which is preliminary data.</text>
</comment>
<evidence type="ECO:0000256" key="4">
    <source>
        <dbReference type="ARBA" id="ARBA00048707"/>
    </source>
</evidence>
<dbReference type="EC" id="3.1.1.29" evidence="1"/>
<comment type="catalytic activity">
    <reaction evidence="4">
        <text>an N-acyl-L-alpha-aminoacyl-tRNA + H2O = an N-acyl-L-amino acid + a tRNA + H(+)</text>
        <dbReference type="Rhea" id="RHEA:54448"/>
        <dbReference type="Rhea" id="RHEA-COMP:10123"/>
        <dbReference type="Rhea" id="RHEA-COMP:13883"/>
        <dbReference type="ChEBI" id="CHEBI:15377"/>
        <dbReference type="ChEBI" id="CHEBI:15378"/>
        <dbReference type="ChEBI" id="CHEBI:59874"/>
        <dbReference type="ChEBI" id="CHEBI:78442"/>
        <dbReference type="ChEBI" id="CHEBI:138191"/>
        <dbReference type="EC" id="3.1.1.29"/>
    </reaction>
</comment>
<evidence type="ECO:0000256" key="2">
    <source>
        <dbReference type="ARBA" id="ARBA00022801"/>
    </source>
</evidence>
<organism evidence="6 7">
    <name type="scientific">Astathelohania contejeani</name>
    <dbReference type="NCBI Taxonomy" id="164912"/>
    <lineage>
        <taxon>Eukaryota</taxon>
        <taxon>Fungi</taxon>
        <taxon>Fungi incertae sedis</taxon>
        <taxon>Microsporidia</taxon>
        <taxon>Astathelohaniidae</taxon>
        <taxon>Astathelohania</taxon>
    </lineage>
</organism>
<name>A0ABQ7I078_9MICR</name>
<dbReference type="NCBIfam" id="TIGR00283">
    <property type="entry name" value="arch_pth2"/>
    <property type="match status" value="1"/>
</dbReference>
<reference evidence="6 7" key="1">
    <citation type="submission" date="2019-01" db="EMBL/GenBank/DDBJ databases">
        <title>Genomes sequencing and comparative genomics of infectious freshwater microsporidia, Cucumispora dikerogammari and Thelohania contejeani.</title>
        <authorList>
            <person name="Cormier A."/>
            <person name="Giraud I."/>
            <person name="Wattier R."/>
            <person name="Teixeira M."/>
            <person name="Grandjean F."/>
            <person name="Rigaud T."/>
            <person name="Cordaux R."/>
        </authorList>
    </citation>
    <scope>NUCLEOTIDE SEQUENCE [LARGE SCALE GENOMIC DNA]</scope>
    <source>
        <strain evidence="6">T1</strain>
        <tissue evidence="6">Spores</tissue>
    </source>
</reference>
<feature type="transmembrane region" description="Helical" evidence="5">
    <location>
        <begin position="6"/>
        <end position="21"/>
    </location>
</feature>
<evidence type="ECO:0000256" key="1">
    <source>
        <dbReference type="ARBA" id="ARBA00013260"/>
    </source>
</evidence>
<dbReference type="Gene3D" id="3.40.1490.10">
    <property type="entry name" value="Bit1"/>
    <property type="match status" value="1"/>
</dbReference>
<dbReference type="PANTHER" id="PTHR12649:SF11">
    <property type="entry name" value="PEPTIDYL-TRNA HYDROLASE 2, MITOCHONDRIAL"/>
    <property type="match status" value="1"/>
</dbReference>
<keyword evidence="7" id="KW-1185">Reference proteome</keyword>
<sequence length="148" mass="16612">MDDAYWLVIITLLIIYIIRSKKKTFKCTKLKCGEAMVLKLIVRSDLKMSTGKIISQVSHALMGVYNFISSRKDVYEAWQNNGQAKIVLKGNIDDFKRIKKLCKENSIFVYSVCDAGRTQVDAGSNTVIAVGPGPKKIIDMITGDLKLY</sequence>
<keyword evidence="5" id="KW-0472">Membrane</keyword>
<dbReference type="InterPro" id="IPR023476">
    <property type="entry name" value="Pep_tRNA_hydro_II_dom_sf"/>
</dbReference>
<keyword evidence="2 6" id="KW-0378">Hydrolase</keyword>
<keyword evidence="5" id="KW-1133">Transmembrane helix</keyword>
<dbReference type="PANTHER" id="PTHR12649">
    <property type="entry name" value="PEPTIDYL-TRNA HYDROLASE 2"/>
    <property type="match status" value="1"/>
</dbReference>
<dbReference type="EMBL" id="SBIQ01000044">
    <property type="protein sequence ID" value="KAF7683873.1"/>
    <property type="molecule type" value="Genomic_DNA"/>
</dbReference>
<keyword evidence="5" id="KW-0812">Transmembrane</keyword>
<dbReference type="Pfam" id="PF01981">
    <property type="entry name" value="PTH2"/>
    <property type="match status" value="1"/>
</dbReference>
<evidence type="ECO:0000256" key="5">
    <source>
        <dbReference type="SAM" id="Phobius"/>
    </source>
</evidence>
<dbReference type="InterPro" id="IPR002833">
    <property type="entry name" value="PTH2"/>
</dbReference>
<dbReference type="SUPFAM" id="SSF102462">
    <property type="entry name" value="Peptidyl-tRNA hydrolase II"/>
    <property type="match status" value="1"/>
</dbReference>
<gene>
    <name evidence="6" type="primary">Ptrh2</name>
    <name evidence="6" type="ORF">TCON_0932</name>
</gene>
<evidence type="ECO:0000256" key="3">
    <source>
        <dbReference type="ARBA" id="ARBA00038050"/>
    </source>
</evidence>
<evidence type="ECO:0000313" key="7">
    <source>
        <dbReference type="Proteomes" id="UP001516464"/>
    </source>
</evidence>
<dbReference type="GO" id="GO:0016787">
    <property type="term" value="F:hydrolase activity"/>
    <property type="evidence" value="ECO:0007669"/>
    <property type="project" value="UniProtKB-KW"/>
</dbReference>
<accession>A0ABQ7I078</accession>
<evidence type="ECO:0000313" key="6">
    <source>
        <dbReference type="EMBL" id="KAF7683873.1"/>
    </source>
</evidence>
<proteinExistence type="inferred from homology"/>
<dbReference type="Proteomes" id="UP001516464">
    <property type="component" value="Unassembled WGS sequence"/>
</dbReference>
<comment type="similarity">
    <text evidence="3">Belongs to the PTH2 family.</text>
</comment>
<protein>
    <recommendedName>
        <fullName evidence="1">peptidyl-tRNA hydrolase</fullName>
        <ecNumber evidence="1">3.1.1.29</ecNumber>
    </recommendedName>
</protein>